<dbReference type="GO" id="GO:0000160">
    <property type="term" value="P:phosphorelay signal transduction system"/>
    <property type="evidence" value="ECO:0007669"/>
    <property type="project" value="UniProtKB-KW"/>
</dbReference>
<dbReference type="SMART" id="SM00387">
    <property type="entry name" value="HATPase_c"/>
    <property type="match status" value="1"/>
</dbReference>
<dbReference type="Gene3D" id="1.25.40.10">
    <property type="entry name" value="Tetratricopeptide repeat domain"/>
    <property type="match status" value="1"/>
</dbReference>
<dbReference type="PANTHER" id="PTHR24421:SF10">
    <property type="entry name" value="NITRATE_NITRITE SENSOR PROTEIN NARQ"/>
    <property type="match status" value="1"/>
</dbReference>
<dbReference type="PANTHER" id="PTHR24421">
    <property type="entry name" value="NITRATE/NITRITE SENSOR PROTEIN NARX-RELATED"/>
    <property type="match status" value="1"/>
</dbReference>
<organism evidence="9 10">
    <name type="scientific">Flavobacterium sufflavum</name>
    <dbReference type="NCBI Taxonomy" id="1921138"/>
    <lineage>
        <taxon>Bacteria</taxon>
        <taxon>Pseudomonadati</taxon>
        <taxon>Bacteroidota</taxon>
        <taxon>Flavobacteriia</taxon>
        <taxon>Flavobacteriales</taxon>
        <taxon>Flavobacteriaceae</taxon>
        <taxon>Flavobacterium</taxon>
    </lineage>
</organism>
<evidence type="ECO:0000256" key="7">
    <source>
        <dbReference type="SAM" id="Phobius"/>
    </source>
</evidence>
<sequence length="569" mass="65863">MPYKRIYSLLFILFLGTTNLLFSQTKDSLKKQTSILTQEATQLMKAENFEKSLILSRQALSQALILKDDNLIAMCYNTIAANFDQLAEFEKALFYYKKGVIYANRTNNNHLKNWLNNNLGNIYCFDKKEYAKGIYYYKKSLEYSTKIADSSEILLTKLNITWAYFDISKYDLGSPYLNYINKYHKKHGDETTAVALNMLNGMYYSHINNNRKANSYFEKAIKLGQKGSEESDLSFAHQEYSKFLFKTKSFKKAYQHLNTYNELTAKINNEEKLKKINVVGINLEIDEYKREIDNIKTEYKTSHQLLLEKQSKNKIISIIIISILILIIVFSYLYFQNNQLKQTNKLKDIESKIQENIITASINGQEMERKKIASFLHDNISALLSSAAMHLTIFSTKNQTNNEEITKTKAILIQTHYKIRDLSHQLLPSLLARFGLFYALNDLCEINSNSNIHFDYSSNVTSETRYNEDYEMKMYFIISELLNNITKHSDASEAKLSLKEIDNQLHILVKDNGKGFEIKQYNTIEGFGLNQIKARINTMDGKIKIISKPNEGTSVKIIAPIEYKAKPTV</sequence>
<dbReference type="Gene3D" id="3.30.565.10">
    <property type="entry name" value="Histidine kinase-like ATPase, C-terminal domain"/>
    <property type="match status" value="1"/>
</dbReference>
<keyword evidence="7" id="KW-1133">Transmembrane helix</keyword>
<evidence type="ECO:0000259" key="8">
    <source>
        <dbReference type="PROSITE" id="PS50109"/>
    </source>
</evidence>
<feature type="domain" description="Histidine kinase" evidence="8">
    <location>
        <begin position="477"/>
        <end position="563"/>
    </location>
</feature>
<protein>
    <recommendedName>
        <fullName evidence="2">histidine kinase</fullName>
        <ecNumber evidence="2">2.7.13.3</ecNumber>
    </recommendedName>
</protein>
<dbReference type="OrthoDB" id="9760839at2"/>
<comment type="caution">
    <text evidence="9">The sequence shown here is derived from an EMBL/GenBank/DDBJ whole genome shotgun (WGS) entry which is preliminary data.</text>
</comment>
<keyword evidence="3" id="KW-0808">Transferase</keyword>
<dbReference type="SUPFAM" id="SSF55874">
    <property type="entry name" value="ATPase domain of HSP90 chaperone/DNA topoisomerase II/histidine kinase"/>
    <property type="match status" value="1"/>
</dbReference>
<evidence type="ECO:0000256" key="6">
    <source>
        <dbReference type="SAM" id="Coils"/>
    </source>
</evidence>
<name>A0A437KM93_9FLAO</name>
<gene>
    <name evidence="9" type="ORF">EOD40_15910</name>
</gene>
<comment type="catalytic activity">
    <reaction evidence="1">
        <text>ATP + protein L-histidine = ADP + protein N-phospho-L-histidine.</text>
        <dbReference type="EC" id="2.7.13.3"/>
    </reaction>
</comment>
<dbReference type="InterPro" id="IPR005467">
    <property type="entry name" value="His_kinase_dom"/>
</dbReference>
<dbReference type="InterPro" id="IPR050482">
    <property type="entry name" value="Sensor_HK_TwoCompSys"/>
</dbReference>
<feature type="coiled-coil region" evidence="6">
    <location>
        <begin position="278"/>
        <end position="305"/>
    </location>
</feature>
<dbReference type="EC" id="2.7.13.3" evidence="2"/>
<keyword evidence="7" id="KW-0812">Transmembrane</keyword>
<dbReference type="Pfam" id="PF02518">
    <property type="entry name" value="HATPase_c"/>
    <property type="match status" value="1"/>
</dbReference>
<dbReference type="EMBL" id="SACJ01000013">
    <property type="protein sequence ID" value="RVT72282.1"/>
    <property type="molecule type" value="Genomic_DNA"/>
</dbReference>
<dbReference type="Proteomes" id="UP000285211">
    <property type="component" value="Unassembled WGS sequence"/>
</dbReference>
<evidence type="ECO:0000256" key="4">
    <source>
        <dbReference type="ARBA" id="ARBA00022777"/>
    </source>
</evidence>
<dbReference type="CDD" id="cd16917">
    <property type="entry name" value="HATPase_UhpB-NarQ-NarX-like"/>
    <property type="match status" value="1"/>
</dbReference>
<dbReference type="SUPFAM" id="SSF48452">
    <property type="entry name" value="TPR-like"/>
    <property type="match status" value="2"/>
</dbReference>
<proteinExistence type="predicted"/>
<dbReference type="InterPro" id="IPR003594">
    <property type="entry name" value="HATPase_dom"/>
</dbReference>
<keyword evidence="10" id="KW-1185">Reference proteome</keyword>
<dbReference type="PROSITE" id="PS50109">
    <property type="entry name" value="HIS_KIN"/>
    <property type="match status" value="1"/>
</dbReference>
<evidence type="ECO:0000256" key="3">
    <source>
        <dbReference type="ARBA" id="ARBA00022679"/>
    </source>
</evidence>
<keyword evidence="4 9" id="KW-0418">Kinase</keyword>
<dbReference type="InterPro" id="IPR036890">
    <property type="entry name" value="HATPase_C_sf"/>
</dbReference>
<keyword evidence="5" id="KW-0902">Two-component regulatory system</keyword>
<evidence type="ECO:0000256" key="5">
    <source>
        <dbReference type="ARBA" id="ARBA00023012"/>
    </source>
</evidence>
<evidence type="ECO:0000313" key="10">
    <source>
        <dbReference type="Proteomes" id="UP000285211"/>
    </source>
</evidence>
<reference evidence="9 10" key="1">
    <citation type="submission" date="2019-01" db="EMBL/GenBank/DDBJ databases">
        <authorList>
            <person name="Chen W.-M."/>
        </authorList>
    </citation>
    <scope>NUCLEOTIDE SEQUENCE [LARGE SCALE GENOMIC DNA]</scope>
    <source>
        <strain evidence="9 10">BBQ-12</strain>
    </source>
</reference>
<accession>A0A437KM93</accession>
<dbReference type="GO" id="GO:0004673">
    <property type="term" value="F:protein histidine kinase activity"/>
    <property type="evidence" value="ECO:0007669"/>
    <property type="project" value="UniProtKB-EC"/>
</dbReference>
<feature type="transmembrane region" description="Helical" evidence="7">
    <location>
        <begin position="315"/>
        <end position="335"/>
    </location>
</feature>
<keyword evidence="6" id="KW-0175">Coiled coil</keyword>
<dbReference type="AlphaFoldDB" id="A0A437KM93"/>
<evidence type="ECO:0000256" key="2">
    <source>
        <dbReference type="ARBA" id="ARBA00012438"/>
    </source>
</evidence>
<keyword evidence="7" id="KW-0472">Membrane</keyword>
<dbReference type="InterPro" id="IPR011990">
    <property type="entry name" value="TPR-like_helical_dom_sf"/>
</dbReference>
<evidence type="ECO:0000313" key="9">
    <source>
        <dbReference type="EMBL" id="RVT72282.1"/>
    </source>
</evidence>
<evidence type="ECO:0000256" key="1">
    <source>
        <dbReference type="ARBA" id="ARBA00000085"/>
    </source>
</evidence>